<protein>
    <submittedName>
        <fullName evidence="1">Uncharacterized protein</fullName>
    </submittedName>
</protein>
<name>A0A926I4I0_9FIRM</name>
<gene>
    <name evidence="1" type="ORF">H8711_10880</name>
</gene>
<proteinExistence type="predicted"/>
<dbReference type="EMBL" id="JACRST010000019">
    <property type="protein sequence ID" value="MBC8547429.1"/>
    <property type="molecule type" value="Genomic_DNA"/>
</dbReference>
<comment type="caution">
    <text evidence="1">The sequence shown here is derived from an EMBL/GenBank/DDBJ whole genome shotgun (WGS) entry which is preliminary data.</text>
</comment>
<dbReference type="RefSeq" id="WP_249283472.1">
    <property type="nucleotide sequence ID" value="NZ_JACRST010000019.1"/>
</dbReference>
<keyword evidence="2" id="KW-1185">Reference proteome</keyword>
<evidence type="ECO:0000313" key="2">
    <source>
        <dbReference type="Proteomes" id="UP000653127"/>
    </source>
</evidence>
<reference evidence="1" key="1">
    <citation type="submission" date="2020-08" db="EMBL/GenBank/DDBJ databases">
        <title>Genome public.</title>
        <authorList>
            <person name="Liu C."/>
            <person name="Sun Q."/>
        </authorList>
    </citation>
    <scope>NUCLEOTIDE SEQUENCE</scope>
    <source>
        <strain evidence="1">NSJ-31</strain>
    </source>
</reference>
<dbReference type="AlphaFoldDB" id="A0A926I4I0"/>
<dbReference type="Proteomes" id="UP000653127">
    <property type="component" value="Unassembled WGS sequence"/>
</dbReference>
<evidence type="ECO:0000313" key="1">
    <source>
        <dbReference type="EMBL" id="MBC8547429.1"/>
    </source>
</evidence>
<sequence length="238" mass="24544">MKITGSNLSMIRGDSESITVRMKNAGGPVPFEAGDAVYFTVKESPADSLPLLQKEVRAFGSGGEAVIELAPGDTSGLDFLRYCYDIQLTRADGRVLTLVPSSSFTLRAEITLEGGQNTASGASGELTVALEAGGAEVTVEITGTGPRGQSAWEAARAYGYTGTEAQFGALLATLGAGGGSPVLPYPDRASFPAAGSENALYIDLADRRCYCWSGESRSYLAVGSDYGQIECISGGGAG</sequence>
<accession>A0A926I4I0</accession>
<organism evidence="1 2">
    <name type="scientific">Ligaoa zhengdingensis</name>
    <dbReference type="NCBI Taxonomy" id="2763658"/>
    <lineage>
        <taxon>Bacteria</taxon>
        <taxon>Bacillati</taxon>
        <taxon>Bacillota</taxon>
        <taxon>Clostridia</taxon>
        <taxon>Eubacteriales</taxon>
        <taxon>Oscillospiraceae</taxon>
        <taxon>Ligaoa</taxon>
    </lineage>
</organism>